<keyword evidence="3" id="KW-1185">Reference proteome</keyword>
<evidence type="ECO:0008006" key="4">
    <source>
        <dbReference type="Google" id="ProtNLM"/>
    </source>
</evidence>
<accession>A0A1B4XHN6</accession>
<dbReference type="KEGG" id="slim:SCL_2022"/>
<name>A0A1B4XHN6_9GAMM</name>
<evidence type="ECO:0000313" key="2">
    <source>
        <dbReference type="EMBL" id="BAV34313.1"/>
    </source>
</evidence>
<evidence type="ECO:0000313" key="3">
    <source>
        <dbReference type="Proteomes" id="UP000243180"/>
    </source>
</evidence>
<gene>
    <name evidence="2" type="ORF">SCL_2022</name>
</gene>
<dbReference type="AlphaFoldDB" id="A0A1B4XHN6"/>
<dbReference type="Gene3D" id="3.10.450.160">
    <property type="entry name" value="inner membrane protein cigr"/>
    <property type="match status" value="1"/>
</dbReference>
<protein>
    <recommendedName>
        <fullName evidence="4">Lipoprotein</fullName>
    </recommendedName>
</protein>
<sequence length="133" mass="14664">MNKYALLVLAAILLGGCASYTSTSGRVVIKDDTGGVVDVRINDRDREYIHDYYRGGKGLPPGLAKRGGHLPPGLAKRDRLPPGLEGDALPHELERKLSRLPSSYVRVRIGQDIVLMDRNTRVVLDVVYGIGRW</sequence>
<dbReference type="InParanoid" id="A0A1B4XHN6"/>
<dbReference type="EMBL" id="AP014879">
    <property type="protein sequence ID" value="BAV34313.1"/>
    <property type="molecule type" value="Genomic_DNA"/>
</dbReference>
<reference evidence="2 3" key="1">
    <citation type="submission" date="2015-05" db="EMBL/GenBank/DDBJ databases">
        <title>Complete genome sequence of a sulfur-oxidizing gammaproteobacterium strain HA5.</title>
        <authorList>
            <person name="Miura A."/>
            <person name="Kojima H."/>
            <person name="Fukui M."/>
        </authorList>
    </citation>
    <scope>NUCLEOTIDE SEQUENCE [LARGE SCALE GENOMIC DNA]</scope>
    <source>
        <strain evidence="2 3">HA5</strain>
    </source>
</reference>
<dbReference type="Proteomes" id="UP000243180">
    <property type="component" value="Chromosome"/>
</dbReference>
<dbReference type="RefSeq" id="WP_096361072.1">
    <property type="nucleotide sequence ID" value="NZ_AP014879.1"/>
</dbReference>
<feature type="chain" id="PRO_5008572564" description="Lipoprotein" evidence="1">
    <location>
        <begin position="21"/>
        <end position="133"/>
    </location>
</feature>
<evidence type="ECO:0000256" key="1">
    <source>
        <dbReference type="SAM" id="SignalP"/>
    </source>
</evidence>
<proteinExistence type="predicted"/>
<feature type="signal peptide" evidence="1">
    <location>
        <begin position="1"/>
        <end position="20"/>
    </location>
</feature>
<keyword evidence="1" id="KW-0732">Signal</keyword>
<dbReference type="PROSITE" id="PS51257">
    <property type="entry name" value="PROKAR_LIPOPROTEIN"/>
    <property type="match status" value="1"/>
</dbReference>
<organism evidence="2 3">
    <name type="scientific">Sulfuricaulis limicola</name>
    <dbReference type="NCBI Taxonomy" id="1620215"/>
    <lineage>
        <taxon>Bacteria</taxon>
        <taxon>Pseudomonadati</taxon>
        <taxon>Pseudomonadota</taxon>
        <taxon>Gammaproteobacteria</taxon>
        <taxon>Acidiferrobacterales</taxon>
        <taxon>Acidiferrobacteraceae</taxon>
        <taxon>Sulfuricaulis</taxon>
    </lineage>
</organism>
<dbReference type="OrthoDB" id="5616559at2"/>